<sequence length="161" mass="17874">MLWRLKQSNRSGRARGCAGKSTTISSDVPAIPGELYSTRRPRPRKPNPRGYLCPFPWPKRARWPLPILMRRGDARIPSFSQQKKASDAEPVPTVRGQCEQGHSSRALSKPLCHLDGHAVSDVALHTPTDGHIGRAGQGHISIFPLMGRGTLLFLIRHSLQF</sequence>
<reference evidence="2 4" key="2">
    <citation type="journal article" date="2018" name="Plant J.">
        <title>The Physcomitrella patens chromosome-scale assembly reveals moss genome structure and evolution.</title>
        <authorList>
            <person name="Lang D."/>
            <person name="Ullrich K.K."/>
            <person name="Murat F."/>
            <person name="Fuchs J."/>
            <person name="Jenkins J."/>
            <person name="Haas F.B."/>
            <person name="Piednoel M."/>
            <person name="Gundlach H."/>
            <person name="Van Bel M."/>
            <person name="Meyberg R."/>
            <person name="Vives C."/>
            <person name="Morata J."/>
            <person name="Symeonidi A."/>
            <person name="Hiss M."/>
            <person name="Muchero W."/>
            <person name="Kamisugi Y."/>
            <person name="Saleh O."/>
            <person name="Blanc G."/>
            <person name="Decker E.L."/>
            <person name="van Gessel N."/>
            <person name="Grimwood J."/>
            <person name="Hayes R.D."/>
            <person name="Graham S.W."/>
            <person name="Gunter L.E."/>
            <person name="McDaniel S.F."/>
            <person name="Hoernstein S.N.W."/>
            <person name="Larsson A."/>
            <person name="Li F.W."/>
            <person name="Perroud P.F."/>
            <person name="Phillips J."/>
            <person name="Ranjan P."/>
            <person name="Rokshar D.S."/>
            <person name="Rothfels C.J."/>
            <person name="Schneider L."/>
            <person name="Shu S."/>
            <person name="Stevenson D.W."/>
            <person name="Thummler F."/>
            <person name="Tillich M."/>
            <person name="Villarreal Aguilar J.C."/>
            <person name="Widiez T."/>
            <person name="Wong G.K."/>
            <person name="Wymore A."/>
            <person name="Zhang Y."/>
            <person name="Zimmer A.D."/>
            <person name="Quatrano R.S."/>
            <person name="Mayer K.F.X."/>
            <person name="Goodstein D."/>
            <person name="Casacuberta J.M."/>
            <person name="Vandepoele K."/>
            <person name="Reski R."/>
            <person name="Cuming A.C."/>
            <person name="Tuskan G.A."/>
            <person name="Maumus F."/>
            <person name="Salse J."/>
            <person name="Schmutz J."/>
            <person name="Rensing S.A."/>
        </authorList>
    </citation>
    <scope>NUCLEOTIDE SEQUENCE [LARGE SCALE GENOMIC DNA]</scope>
    <source>
        <strain evidence="3 4">cv. Gransden 2004</strain>
    </source>
</reference>
<feature type="compositionally biased region" description="Polar residues" evidence="1">
    <location>
        <begin position="1"/>
        <end position="11"/>
    </location>
</feature>
<organism evidence="2">
    <name type="scientific">Physcomitrium patens</name>
    <name type="common">Spreading-leaved earth moss</name>
    <name type="synonym">Physcomitrella patens</name>
    <dbReference type="NCBI Taxonomy" id="3218"/>
    <lineage>
        <taxon>Eukaryota</taxon>
        <taxon>Viridiplantae</taxon>
        <taxon>Streptophyta</taxon>
        <taxon>Embryophyta</taxon>
        <taxon>Bryophyta</taxon>
        <taxon>Bryophytina</taxon>
        <taxon>Bryopsida</taxon>
        <taxon>Funariidae</taxon>
        <taxon>Funariales</taxon>
        <taxon>Funariaceae</taxon>
        <taxon>Physcomitrium</taxon>
    </lineage>
</organism>
<protein>
    <submittedName>
        <fullName evidence="2 3">Uncharacterized protein</fullName>
    </submittedName>
</protein>
<gene>
    <name evidence="2" type="ORF">PHYPA_016865</name>
</gene>
<accession>A0A2K1JKZ3</accession>
<evidence type="ECO:0000256" key="1">
    <source>
        <dbReference type="SAM" id="MobiDB-lite"/>
    </source>
</evidence>
<feature type="region of interest" description="Disordered" evidence="1">
    <location>
        <begin position="77"/>
        <end position="102"/>
    </location>
</feature>
<dbReference type="PaxDb" id="3218-PP1S107_203V6.1"/>
<dbReference type="EMBL" id="ABEU02000013">
    <property type="protein sequence ID" value="PNR42036.1"/>
    <property type="molecule type" value="Genomic_DNA"/>
</dbReference>
<feature type="region of interest" description="Disordered" evidence="1">
    <location>
        <begin position="1"/>
        <end position="47"/>
    </location>
</feature>
<dbReference type="Gramene" id="Pp3c13_2100V3.1">
    <property type="protein sequence ID" value="PAC:32930580.CDS.1"/>
    <property type="gene ID" value="Pp3c13_2100"/>
</dbReference>
<proteinExistence type="predicted"/>
<evidence type="ECO:0000313" key="3">
    <source>
        <dbReference type="EnsemblPlants" id="PAC:32930580.CDS.1"/>
    </source>
</evidence>
<dbReference type="EnsemblPlants" id="Pp3c13_2100V3.1">
    <property type="protein sequence ID" value="PAC:32930580.CDS.1"/>
    <property type="gene ID" value="Pp3c13_2100"/>
</dbReference>
<name>A0A2K1JKZ3_PHYPA</name>
<dbReference type="InParanoid" id="A0A2K1JKZ3"/>
<reference evidence="3" key="3">
    <citation type="submission" date="2020-12" db="UniProtKB">
        <authorList>
            <consortium name="EnsemblPlants"/>
        </authorList>
    </citation>
    <scope>IDENTIFICATION</scope>
</reference>
<dbReference type="Proteomes" id="UP000006727">
    <property type="component" value="Chromosome 13"/>
</dbReference>
<evidence type="ECO:0000313" key="4">
    <source>
        <dbReference type="Proteomes" id="UP000006727"/>
    </source>
</evidence>
<keyword evidence="4" id="KW-1185">Reference proteome</keyword>
<evidence type="ECO:0000313" key="2">
    <source>
        <dbReference type="EMBL" id="PNR42036.1"/>
    </source>
</evidence>
<reference evidence="2 4" key="1">
    <citation type="journal article" date="2008" name="Science">
        <title>The Physcomitrella genome reveals evolutionary insights into the conquest of land by plants.</title>
        <authorList>
            <person name="Rensing S."/>
            <person name="Lang D."/>
            <person name="Zimmer A."/>
            <person name="Terry A."/>
            <person name="Salamov A."/>
            <person name="Shapiro H."/>
            <person name="Nishiyama T."/>
            <person name="Perroud P.-F."/>
            <person name="Lindquist E."/>
            <person name="Kamisugi Y."/>
            <person name="Tanahashi T."/>
            <person name="Sakakibara K."/>
            <person name="Fujita T."/>
            <person name="Oishi K."/>
            <person name="Shin-I T."/>
            <person name="Kuroki Y."/>
            <person name="Toyoda A."/>
            <person name="Suzuki Y."/>
            <person name="Hashimoto A."/>
            <person name="Yamaguchi K."/>
            <person name="Sugano A."/>
            <person name="Kohara Y."/>
            <person name="Fujiyama A."/>
            <person name="Anterola A."/>
            <person name="Aoki S."/>
            <person name="Ashton N."/>
            <person name="Barbazuk W.B."/>
            <person name="Barker E."/>
            <person name="Bennetzen J."/>
            <person name="Bezanilla M."/>
            <person name="Blankenship R."/>
            <person name="Cho S.H."/>
            <person name="Dutcher S."/>
            <person name="Estelle M."/>
            <person name="Fawcett J.A."/>
            <person name="Gundlach H."/>
            <person name="Hanada K."/>
            <person name="Heyl A."/>
            <person name="Hicks K.A."/>
            <person name="Hugh J."/>
            <person name="Lohr M."/>
            <person name="Mayer K."/>
            <person name="Melkozernov A."/>
            <person name="Murata T."/>
            <person name="Nelson D."/>
            <person name="Pils B."/>
            <person name="Prigge M."/>
            <person name="Reiss B."/>
            <person name="Renner T."/>
            <person name="Rombauts S."/>
            <person name="Rushton P."/>
            <person name="Sanderfoot A."/>
            <person name="Schween G."/>
            <person name="Shiu S.-H."/>
            <person name="Stueber K."/>
            <person name="Theodoulou F.L."/>
            <person name="Tu H."/>
            <person name="Van de Peer Y."/>
            <person name="Verrier P.J."/>
            <person name="Waters E."/>
            <person name="Wood A."/>
            <person name="Yang L."/>
            <person name="Cove D."/>
            <person name="Cuming A."/>
            <person name="Hasebe M."/>
            <person name="Lucas S."/>
            <person name="Mishler D.B."/>
            <person name="Reski R."/>
            <person name="Grigoriev I."/>
            <person name="Quatrano R.S."/>
            <person name="Boore J.L."/>
        </authorList>
    </citation>
    <scope>NUCLEOTIDE SEQUENCE [LARGE SCALE GENOMIC DNA]</scope>
    <source>
        <strain evidence="3 4">cv. Gransden 2004</strain>
    </source>
</reference>
<dbReference type="AlphaFoldDB" id="A0A2K1JKZ3"/>